<evidence type="ECO:0000313" key="2">
    <source>
        <dbReference type="Proteomes" id="UP001152622"/>
    </source>
</evidence>
<proteinExistence type="predicted"/>
<comment type="caution">
    <text evidence="1">The sequence shown here is derived from an EMBL/GenBank/DDBJ whole genome shotgun (WGS) entry which is preliminary data.</text>
</comment>
<dbReference type="EMBL" id="JAINUF010000007">
    <property type="protein sequence ID" value="KAJ8354398.1"/>
    <property type="molecule type" value="Genomic_DNA"/>
</dbReference>
<gene>
    <name evidence="1" type="ORF">SKAU_G00219650</name>
</gene>
<reference evidence="1" key="1">
    <citation type="journal article" date="2023" name="Science">
        <title>Genome structures resolve the early diversification of teleost fishes.</title>
        <authorList>
            <person name="Parey E."/>
            <person name="Louis A."/>
            <person name="Montfort J."/>
            <person name="Bouchez O."/>
            <person name="Roques C."/>
            <person name="Iampietro C."/>
            <person name="Lluch J."/>
            <person name="Castinel A."/>
            <person name="Donnadieu C."/>
            <person name="Desvignes T."/>
            <person name="Floi Bucao C."/>
            <person name="Jouanno E."/>
            <person name="Wen M."/>
            <person name="Mejri S."/>
            <person name="Dirks R."/>
            <person name="Jansen H."/>
            <person name="Henkel C."/>
            <person name="Chen W.J."/>
            <person name="Zahm M."/>
            <person name="Cabau C."/>
            <person name="Klopp C."/>
            <person name="Thompson A.W."/>
            <person name="Robinson-Rechavi M."/>
            <person name="Braasch I."/>
            <person name="Lecointre G."/>
            <person name="Bobe J."/>
            <person name="Postlethwait J.H."/>
            <person name="Berthelot C."/>
            <person name="Roest Crollius H."/>
            <person name="Guiguen Y."/>
        </authorList>
    </citation>
    <scope>NUCLEOTIDE SEQUENCE</scope>
    <source>
        <strain evidence="1">WJC10195</strain>
    </source>
</reference>
<name>A0A9Q1FAI8_SYNKA</name>
<evidence type="ECO:0000313" key="1">
    <source>
        <dbReference type="EMBL" id="KAJ8354398.1"/>
    </source>
</evidence>
<sequence length="81" mass="8982">MCLSPSLRPHPLPADSGLHQVYDPRGRLCNWPKAGLPCLFIRFASDCNQLRGHILNSSLSTGGNILEELLQTLKESQSLRL</sequence>
<organism evidence="1 2">
    <name type="scientific">Synaphobranchus kaupii</name>
    <name type="common">Kaup's arrowtooth eel</name>
    <dbReference type="NCBI Taxonomy" id="118154"/>
    <lineage>
        <taxon>Eukaryota</taxon>
        <taxon>Metazoa</taxon>
        <taxon>Chordata</taxon>
        <taxon>Craniata</taxon>
        <taxon>Vertebrata</taxon>
        <taxon>Euteleostomi</taxon>
        <taxon>Actinopterygii</taxon>
        <taxon>Neopterygii</taxon>
        <taxon>Teleostei</taxon>
        <taxon>Anguilliformes</taxon>
        <taxon>Synaphobranchidae</taxon>
        <taxon>Synaphobranchus</taxon>
    </lineage>
</organism>
<accession>A0A9Q1FAI8</accession>
<keyword evidence="2" id="KW-1185">Reference proteome</keyword>
<protein>
    <submittedName>
        <fullName evidence="1">Uncharacterized protein</fullName>
    </submittedName>
</protein>
<dbReference type="Proteomes" id="UP001152622">
    <property type="component" value="Chromosome 7"/>
</dbReference>
<dbReference type="AlphaFoldDB" id="A0A9Q1FAI8"/>